<keyword evidence="3" id="KW-1185">Reference proteome</keyword>
<organism evidence="2 3">
    <name type="scientific">Pleurotus eryngii</name>
    <name type="common">Boletus of the steppes</name>
    <dbReference type="NCBI Taxonomy" id="5323"/>
    <lineage>
        <taxon>Eukaryota</taxon>
        <taxon>Fungi</taxon>
        <taxon>Dikarya</taxon>
        <taxon>Basidiomycota</taxon>
        <taxon>Agaricomycotina</taxon>
        <taxon>Agaricomycetes</taxon>
        <taxon>Agaricomycetidae</taxon>
        <taxon>Agaricales</taxon>
        <taxon>Pleurotineae</taxon>
        <taxon>Pleurotaceae</taxon>
        <taxon>Pleurotus</taxon>
    </lineage>
</organism>
<feature type="compositionally biased region" description="Polar residues" evidence="1">
    <location>
        <begin position="136"/>
        <end position="146"/>
    </location>
</feature>
<evidence type="ECO:0000313" key="3">
    <source>
        <dbReference type="Proteomes" id="UP000807025"/>
    </source>
</evidence>
<proteinExistence type="predicted"/>
<reference evidence="2" key="1">
    <citation type="submission" date="2020-11" db="EMBL/GenBank/DDBJ databases">
        <authorList>
            <consortium name="DOE Joint Genome Institute"/>
            <person name="Ahrendt S."/>
            <person name="Riley R."/>
            <person name="Andreopoulos W."/>
            <person name="Labutti K."/>
            <person name="Pangilinan J."/>
            <person name="Ruiz-Duenas F.J."/>
            <person name="Barrasa J.M."/>
            <person name="Sanchez-Garcia M."/>
            <person name="Camarero S."/>
            <person name="Miyauchi S."/>
            <person name="Serrano A."/>
            <person name="Linde D."/>
            <person name="Babiker R."/>
            <person name="Drula E."/>
            <person name="Ayuso-Fernandez I."/>
            <person name="Pacheco R."/>
            <person name="Padilla G."/>
            <person name="Ferreira P."/>
            <person name="Barriuso J."/>
            <person name="Kellner H."/>
            <person name="Castanera R."/>
            <person name="Alfaro M."/>
            <person name="Ramirez L."/>
            <person name="Pisabarro A.G."/>
            <person name="Kuo A."/>
            <person name="Tritt A."/>
            <person name="Lipzen A."/>
            <person name="He G."/>
            <person name="Yan M."/>
            <person name="Ng V."/>
            <person name="Cullen D."/>
            <person name="Martin F."/>
            <person name="Rosso M.-N."/>
            <person name="Henrissat B."/>
            <person name="Hibbett D."/>
            <person name="Martinez A.T."/>
            <person name="Grigoriev I.V."/>
        </authorList>
    </citation>
    <scope>NUCLEOTIDE SEQUENCE</scope>
    <source>
        <strain evidence="2">ATCC 90797</strain>
    </source>
</reference>
<dbReference type="EMBL" id="MU154670">
    <property type="protein sequence ID" value="KAF9489460.1"/>
    <property type="molecule type" value="Genomic_DNA"/>
</dbReference>
<evidence type="ECO:0000256" key="1">
    <source>
        <dbReference type="SAM" id="MobiDB-lite"/>
    </source>
</evidence>
<accession>A0A9P6DBE0</accession>
<name>A0A9P6DBE0_PLEER</name>
<dbReference type="AlphaFoldDB" id="A0A9P6DBE0"/>
<protein>
    <submittedName>
        <fullName evidence="2">Uncharacterized protein</fullName>
    </submittedName>
</protein>
<evidence type="ECO:0000313" key="2">
    <source>
        <dbReference type="EMBL" id="KAF9489460.1"/>
    </source>
</evidence>
<dbReference type="Proteomes" id="UP000807025">
    <property type="component" value="Unassembled WGS sequence"/>
</dbReference>
<sequence length="146" mass="16528">MSDYQAYFCKWRVVTIVVDQGPQSPNARTRSSRRHAIHKYRRRRISAHGFGTVNLKEGNSQACLPAAILRRVVEVTENTGICLVSERGQALSRYGRGREVSKESSERQDISRTFRVIAGAVPNPRGDRRAGFRPPTQWSRGSAMRQ</sequence>
<gene>
    <name evidence="2" type="ORF">BDN71DRAFT_316208</name>
</gene>
<comment type="caution">
    <text evidence="2">The sequence shown here is derived from an EMBL/GenBank/DDBJ whole genome shotgun (WGS) entry which is preliminary data.</text>
</comment>
<feature type="region of interest" description="Disordered" evidence="1">
    <location>
        <begin position="120"/>
        <end position="146"/>
    </location>
</feature>